<dbReference type="EMBL" id="CP036273">
    <property type="protein sequence ID" value="QDU24030.1"/>
    <property type="molecule type" value="Genomic_DNA"/>
</dbReference>
<evidence type="ECO:0000256" key="1">
    <source>
        <dbReference type="ARBA" id="ARBA00022612"/>
    </source>
</evidence>
<accession>A0A517Y2M2</accession>
<organism evidence="3 4">
    <name type="scientific">Urbifossiella limnaea</name>
    <dbReference type="NCBI Taxonomy" id="2528023"/>
    <lineage>
        <taxon>Bacteria</taxon>
        <taxon>Pseudomonadati</taxon>
        <taxon>Planctomycetota</taxon>
        <taxon>Planctomycetia</taxon>
        <taxon>Gemmatales</taxon>
        <taxon>Gemmataceae</taxon>
        <taxon>Urbifossiella</taxon>
    </lineage>
</organism>
<evidence type="ECO:0000313" key="4">
    <source>
        <dbReference type="Proteomes" id="UP000319576"/>
    </source>
</evidence>
<dbReference type="InterPro" id="IPR035421">
    <property type="entry name" value="Terminase_6C"/>
</dbReference>
<keyword evidence="4" id="KW-1185">Reference proteome</keyword>
<dbReference type="Pfam" id="PF17289">
    <property type="entry name" value="Terminase_6C"/>
    <property type="match status" value="1"/>
</dbReference>
<dbReference type="OrthoDB" id="129382at2"/>
<evidence type="ECO:0000313" key="3">
    <source>
        <dbReference type="EMBL" id="QDU24030.1"/>
    </source>
</evidence>
<keyword evidence="1" id="KW-1188">Viral release from host cell</keyword>
<dbReference type="Proteomes" id="UP000319576">
    <property type="component" value="Chromosome"/>
</dbReference>
<proteinExistence type="predicted"/>
<protein>
    <submittedName>
        <fullName evidence="3">Terminase-like family protein</fullName>
    </submittedName>
</protein>
<gene>
    <name evidence="3" type="ORF">ETAA1_60410</name>
</gene>
<evidence type="ECO:0000259" key="2">
    <source>
        <dbReference type="Pfam" id="PF17289"/>
    </source>
</evidence>
<name>A0A517Y2M2_9BACT</name>
<dbReference type="RefSeq" id="WP_145244227.1">
    <property type="nucleotide sequence ID" value="NZ_CP036273.1"/>
</dbReference>
<sequence length="229" mass="24637">MKIIAADIASVSDYTAAAVLAVSDAAPRRYYLSALDRWREKYTVTGERLAALARRHPDAVLVIDATGVGRPVLDALRDALPGRAVYGITITGGRSVNRGQAAGDVTVPKADLVGALQVLLQNRRLAWPRELPLLRELQGEFAAFQPKITPALHQTYGGKGEHDDLVLALGLGCWLGEHLPAPLADVESLVLGPFPEPRPEQKSGWEAIADEYPDLFGSPPDSPMCGMEL</sequence>
<reference evidence="3 4" key="1">
    <citation type="submission" date="2019-02" db="EMBL/GenBank/DDBJ databases">
        <title>Deep-cultivation of Planctomycetes and their phenomic and genomic characterization uncovers novel biology.</title>
        <authorList>
            <person name="Wiegand S."/>
            <person name="Jogler M."/>
            <person name="Boedeker C."/>
            <person name="Pinto D."/>
            <person name="Vollmers J."/>
            <person name="Rivas-Marin E."/>
            <person name="Kohn T."/>
            <person name="Peeters S.H."/>
            <person name="Heuer A."/>
            <person name="Rast P."/>
            <person name="Oberbeckmann S."/>
            <person name="Bunk B."/>
            <person name="Jeske O."/>
            <person name="Meyerdierks A."/>
            <person name="Storesund J.E."/>
            <person name="Kallscheuer N."/>
            <person name="Luecker S."/>
            <person name="Lage O.M."/>
            <person name="Pohl T."/>
            <person name="Merkel B.J."/>
            <person name="Hornburger P."/>
            <person name="Mueller R.-W."/>
            <person name="Bruemmer F."/>
            <person name="Labrenz M."/>
            <person name="Spormann A.M."/>
            <person name="Op den Camp H."/>
            <person name="Overmann J."/>
            <person name="Amann R."/>
            <person name="Jetten M.S.M."/>
            <person name="Mascher T."/>
            <person name="Medema M.H."/>
            <person name="Devos D.P."/>
            <person name="Kaster A.-K."/>
            <person name="Ovreas L."/>
            <person name="Rohde M."/>
            <person name="Galperin M.Y."/>
            <person name="Jogler C."/>
        </authorList>
    </citation>
    <scope>NUCLEOTIDE SEQUENCE [LARGE SCALE GENOMIC DNA]</scope>
    <source>
        <strain evidence="3 4">ETA_A1</strain>
    </source>
</reference>
<dbReference type="KEGG" id="uli:ETAA1_60410"/>
<dbReference type="Gene3D" id="3.30.420.240">
    <property type="match status" value="1"/>
</dbReference>
<dbReference type="AlphaFoldDB" id="A0A517Y2M2"/>
<feature type="domain" description="Terminase large subunit gp17-like C-terminal" evidence="2">
    <location>
        <begin position="4"/>
        <end position="169"/>
    </location>
</feature>